<protein>
    <submittedName>
        <fullName evidence="2">Uncharacterized protein</fullName>
    </submittedName>
</protein>
<accession>A0A381XN95</accession>
<evidence type="ECO:0000313" key="2">
    <source>
        <dbReference type="EMBL" id="SVA65713.1"/>
    </source>
</evidence>
<gene>
    <name evidence="2" type="ORF">METZ01_LOCUS118567</name>
</gene>
<dbReference type="EMBL" id="UINC01015637">
    <property type="protein sequence ID" value="SVA65713.1"/>
    <property type="molecule type" value="Genomic_DNA"/>
</dbReference>
<reference evidence="2" key="1">
    <citation type="submission" date="2018-05" db="EMBL/GenBank/DDBJ databases">
        <authorList>
            <person name="Lanie J.A."/>
            <person name="Ng W.-L."/>
            <person name="Kazmierczak K.M."/>
            <person name="Andrzejewski T.M."/>
            <person name="Davidsen T.M."/>
            <person name="Wayne K.J."/>
            <person name="Tettelin H."/>
            <person name="Glass J.I."/>
            <person name="Rusch D."/>
            <person name="Podicherti R."/>
            <person name="Tsui H.-C.T."/>
            <person name="Winkler M.E."/>
        </authorList>
    </citation>
    <scope>NUCLEOTIDE SEQUENCE</scope>
</reference>
<feature type="non-terminal residue" evidence="2">
    <location>
        <position position="32"/>
    </location>
</feature>
<organism evidence="2">
    <name type="scientific">marine metagenome</name>
    <dbReference type="NCBI Taxonomy" id="408172"/>
    <lineage>
        <taxon>unclassified sequences</taxon>
        <taxon>metagenomes</taxon>
        <taxon>ecological metagenomes</taxon>
    </lineage>
</organism>
<feature type="region of interest" description="Disordered" evidence="1">
    <location>
        <begin position="1"/>
        <end position="32"/>
    </location>
</feature>
<sequence>LSAVGPVPGGSGPSRSDPALHQPVSGDRPGTL</sequence>
<evidence type="ECO:0000256" key="1">
    <source>
        <dbReference type="SAM" id="MobiDB-lite"/>
    </source>
</evidence>
<proteinExistence type="predicted"/>
<feature type="non-terminal residue" evidence="2">
    <location>
        <position position="1"/>
    </location>
</feature>
<name>A0A381XN95_9ZZZZ</name>
<dbReference type="AlphaFoldDB" id="A0A381XN95"/>